<dbReference type="InterPro" id="IPR021139">
    <property type="entry name" value="NYN"/>
</dbReference>
<dbReference type="Pfam" id="PF12872">
    <property type="entry name" value="OST-HTH"/>
    <property type="match status" value="1"/>
</dbReference>
<organism evidence="3 4">
    <name type="scientific">Tistlia consotensis USBA 355</name>
    <dbReference type="NCBI Taxonomy" id="560819"/>
    <lineage>
        <taxon>Bacteria</taxon>
        <taxon>Pseudomonadati</taxon>
        <taxon>Pseudomonadota</taxon>
        <taxon>Alphaproteobacteria</taxon>
        <taxon>Rhodospirillales</taxon>
        <taxon>Rhodovibrionaceae</taxon>
        <taxon>Tistlia</taxon>
    </lineage>
</organism>
<reference evidence="3 4" key="1">
    <citation type="submission" date="2017-04" db="EMBL/GenBank/DDBJ databases">
        <authorList>
            <person name="Afonso C.L."/>
            <person name="Miller P.J."/>
            <person name="Scott M.A."/>
            <person name="Spackman E."/>
            <person name="Goraichik I."/>
            <person name="Dimitrov K.M."/>
            <person name="Suarez D.L."/>
            <person name="Swayne D.E."/>
        </authorList>
    </citation>
    <scope>NUCLEOTIDE SEQUENCE [LARGE SCALE GENOMIC DNA]</scope>
    <source>
        <strain evidence="3 4">USBA 355</strain>
    </source>
</reference>
<sequence length="260" mass="28107">MAQTDESRSLAVLIDADNTSARYATAIFDEIASLGEANVRRIYGDFSVGRLGGWDKAVQSLAILQHQQRSNTTGKNAADIALVIDAMDLMYKGRLDGFCLVSSDSDFTRLAQRLREDGLVVYGFGERKTPEAFRNACSRFIYVENLVDQPAAAPLAKTAGKAAAPADEAKSEGARKEPASKAVPMLQKAMAGLEDEEGWVALGGVGSRLGNIAPDFDPRSFGHAKLSTLVEKSGAFELKRSADRQMLIRVKPSPRRARAK</sequence>
<evidence type="ECO:0000313" key="3">
    <source>
        <dbReference type="EMBL" id="SMF41823.1"/>
    </source>
</evidence>
<feature type="region of interest" description="Disordered" evidence="1">
    <location>
        <begin position="163"/>
        <end position="182"/>
    </location>
</feature>
<gene>
    <name evidence="3" type="ORF">SAMN05428998_114125</name>
</gene>
<dbReference type="EMBL" id="FWZX01000014">
    <property type="protein sequence ID" value="SMF41823.1"/>
    <property type="molecule type" value="Genomic_DNA"/>
</dbReference>
<evidence type="ECO:0000256" key="1">
    <source>
        <dbReference type="SAM" id="MobiDB-lite"/>
    </source>
</evidence>
<dbReference type="GO" id="GO:0004540">
    <property type="term" value="F:RNA nuclease activity"/>
    <property type="evidence" value="ECO:0007669"/>
    <property type="project" value="InterPro"/>
</dbReference>
<dbReference type="InterPro" id="IPR025605">
    <property type="entry name" value="OST-HTH/LOTUS_dom"/>
</dbReference>
<name>A0A1Y6C2G9_9PROT</name>
<dbReference type="PANTHER" id="PTHR35811">
    <property type="entry name" value="SLR1870 PROTEIN"/>
    <property type="match status" value="1"/>
</dbReference>
<dbReference type="InterPro" id="IPR041966">
    <property type="entry name" value="LOTUS-like"/>
</dbReference>
<dbReference type="RefSeq" id="WP_085123949.1">
    <property type="nucleotide sequence ID" value="NZ_FWZX01000014.1"/>
</dbReference>
<keyword evidence="4" id="KW-1185">Reference proteome</keyword>
<dbReference type="CDD" id="cd10146">
    <property type="entry name" value="LabA_like_C"/>
    <property type="match status" value="1"/>
</dbReference>
<dbReference type="PROSITE" id="PS51644">
    <property type="entry name" value="HTH_OST"/>
    <property type="match status" value="1"/>
</dbReference>
<dbReference type="Gene3D" id="3.40.50.1010">
    <property type="entry name" value="5'-nuclease"/>
    <property type="match status" value="1"/>
</dbReference>
<dbReference type="STRING" id="560819.SAMN05428998_114125"/>
<dbReference type="Proteomes" id="UP000192917">
    <property type="component" value="Unassembled WGS sequence"/>
</dbReference>
<evidence type="ECO:0000313" key="4">
    <source>
        <dbReference type="Proteomes" id="UP000192917"/>
    </source>
</evidence>
<dbReference type="Pfam" id="PF01936">
    <property type="entry name" value="NYN"/>
    <property type="match status" value="1"/>
</dbReference>
<protein>
    <submittedName>
        <fullName evidence="3">Uncharacterized conserved protein, LabA/DUF88 family</fullName>
    </submittedName>
</protein>
<accession>A0A1Y6C2G9</accession>
<feature type="compositionally biased region" description="Basic and acidic residues" evidence="1">
    <location>
        <begin position="167"/>
        <end position="179"/>
    </location>
</feature>
<proteinExistence type="predicted"/>
<feature type="domain" description="HTH OST-type" evidence="2">
    <location>
        <begin position="178"/>
        <end position="252"/>
    </location>
</feature>
<dbReference type="CDD" id="cd11297">
    <property type="entry name" value="PIN_LabA-like_N_1"/>
    <property type="match status" value="1"/>
</dbReference>
<evidence type="ECO:0000259" key="2">
    <source>
        <dbReference type="PROSITE" id="PS51644"/>
    </source>
</evidence>
<dbReference type="AlphaFoldDB" id="A0A1Y6C2G9"/>
<dbReference type="PANTHER" id="PTHR35811:SF1">
    <property type="entry name" value="HTH OST-TYPE DOMAIN-CONTAINING PROTEIN"/>
    <property type="match status" value="1"/>
</dbReference>
<dbReference type="Gene3D" id="3.30.420.610">
    <property type="entry name" value="LOTUS domain-like"/>
    <property type="match status" value="1"/>
</dbReference>